<dbReference type="EMBL" id="JAERRF010000007">
    <property type="protein sequence ID" value="MBL1097902.1"/>
    <property type="molecule type" value="Genomic_DNA"/>
</dbReference>
<dbReference type="Proteomes" id="UP000634229">
    <property type="component" value="Unassembled WGS sequence"/>
</dbReference>
<evidence type="ECO:0000313" key="1">
    <source>
        <dbReference type="EMBL" id="MBL1097902.1"/>
    </source>
</evidence>
<evidence type="ECO:0000313" key="2">
    <source>
        <dbReference type="Proteomes" id="UP000634229"/>
    </source>
</evidence>
<proteinExistence type="predicted"/>
<sequence length="45" mass="4703">MAVGIPMVLPEIDLSAVGIPAPRISAADAGIHMLLSVHLKSRLKL</sequence>
<accession>A0ABS1NCV5</accession>
<dbReference type="RefSeq" id="WP_201875314.1">
    <property type="nucleotide sequence ID" value="NZ_JAERRF010000007.1"/>
</dbReference>
<reference evidence="1 2" key="1">
    <citation type="submission" date="2021-01" db="EMBL/GenBank/DDBJ databases">
        <title>WGS of actinomycetes isolated from Thailand.</title>
        <authorList>
            <person name="Thawai C."/>
        </authorList>
    </citation>
    <scope>NUCLEOTIDE SEQUENCE [LARGE SCALE GENOMIC DNA]</scope>
    <source>
        <strain evidence="1 2">CA1R205</strain>
    </source>
</reference>
<organism evidence="1 2">
    <name type="scientific">Streptomyces coffeae</name>
    <dbReference type="NCBI Taxonomy" id="621382"/>
    <lineage>
        <taxon>Bacteria</taxon>
        <taxon>Bacillati</taxon>
        <taxon>Actinomycetota</taxon>
        <taxon>Actinomycetes</taxon>
        <taxon>Kitasatosporales</taxon>
        <taxon>Streptomycetaceae</taxon>
        <taxon>Streptomyces</taxon>
    </lineage>
</organism>
<gene>
    <name evidence="1" type="ORF">JK363_14710</name>
</gene>
<comment type="caution">
    <text evidence="1">The sequence shown here is derived from an EMBL/GenBank/DDBJ whole genome shotgun (WGS) entry which is preliminary data.</text>
</comment>
<name>A0ABS1NCV5_9ACTN</name>
<protein>
    <submittedName>
        <fullName evidence="1">Uncharacterized protein</fullName>
    </submittedName>
</protein>
<keyword evidence="2" id="KW-1185">Reference proteome</keyword>